<dbReference type="AlphaFoldDB" id="A0A837JEB8"/>
<dbReference type="EMBL" id="JAIT01000006">
    <property type="protein sequence ID" value="KLE07051.1"/>
    <property type="molecule type" value="Genomic_DNA"/>
</dbReference>
<dbReference type="Pfam" id="PF10707">
    <property type="entry name" value="YrbL-PhoP_reg"/>
    <property type="match status" value="1"/>
</dbReference>
<protein>
    <recommendedName>
        <fullName evidence="3">PhoP regulatory network protein YrbL</fullName>
    </recommendedName>
</protein>
<evidence type="ECO:0000313" key="2">
    <source>
        <dbReference type="Proteomes" id="UP000035462"/>
    </source>
</evidence>
<evidence type="ECO:0008006" key="3">
    <source>
        <dbReference type="Google" id="ProtNLM"/>
    </source>
</evidence>
<dbReference type="RefSeq" id="WP_046994163.1">
    <property type="nucleotide sequence ID" value="NZ_JAIT01000006.1"/>
</dbReference>
<organism evidence="1 2">
    <name type="scientific">Aliarcobacter butzleri L352</name>
    <dbReference type="NCBI Taxonomy" id="1447260"/>
    <lineage>
        <taxon>Bacteria</taxon>
        <taxon>Pseudomonadati</taxon>
        <taxon>Campylobacterota</taxon>
        <taxon>Epsilonproteobacteria</taxon>
        <taxon>Campylobacterales</taxon>
        <taxon>Arcobacteraceae</taxon>
        <taxon>Aliarcobacter</taxon>
    </lineage>
</organism>
<dbReference type="InterPro" id="IPR019647">
    <property type="entry name" value="PhoP_reg_network_YrbL"/>
</dbReference>
<gene>
    <name evidence="1" type="ORF">AF77_00140</name>
</gene>
<proteinExistence type="predicted"/>
<accession>A0A837JEB8</accession>
<dbReference type="Proteomes" id="UP000035462">
    <property type="component" value="Unassembled WGS sequence"/>
</dbReference>
<evidence type="ECO:0000313" key="1">
    <source>
        <dbReference type="EMBL" id="KLE07051.1"/>
    </source>
</evidence>
<comment type="caution">
    <text evidence="1">The sequence shown here is derived from an EMBL/GenBank/DDBJ whole genome shotgun (WGS) entry which is preliminary data.</text>
</comment>
<reference evidence="1 2" key="1">
    <citation type="submission" date="2014-01" db="EMBL/GenBank/DDBJ databases">
        <title>Development of a Comparative Genomic Fingerprinting Assay for High Resolution Genotyping of Arcobacter butzleri.</title>
        <authorList>
            <person name="Webb A.L."/>
            <person name="Inglis G.D."/>
            <person name="Kruczkiewicz P."/>
            <person name="Selinger L.B."/>
            <person name="Taboada E.N."/>
        </authorList>
    </citation>
    <scope>NUCLEOTIDE SEQUENCE [LARGE SCALE GENOMIC DNA]</scope>
    <source>
        <strain evidence="1 2">L352</strain>
    </source>
</reference>
<name>A0A837JEB8_9BACT</name>
<sequence length="194" mass="23156">MLILSDKDFISKGLERLCYNHPEDKTKVIKIIYSKQGIINNQNYIEYVYINYLKKQKKDLSMIACCYDYVDTNLGKGLVFDKVLNYDEAPSSSFRDLIMNRVITFAEQKVLLNELKEYLEDNEILFIDNTLKNIFCKEIKKGKYKLIIIDGLGAKRKGIKFWLYLHSRNYTKYKIKKQWIKFMKLYKNILRKAN</sequence>